<dbReference type="SUPFAM" id="SSF101116">
    <property type="entry name" value="Flagellar export chaperone FliS"/>
    <property type="match status" value="1"/>
</dbReference>
<dbReference type="Gene3D" id="1.20.120.340">
    <property type="entry name" value="Flagellar protein FliS"/>
    <property type="match status" value="1"/>
</dbReference>
<dbReference type="RefSeq" id="WP_113743858.1">
    <property type="nucleotide sequence ID" value="NZ_UAPU01000007.1"/>
</dbReference>
<dbReference type="PANTHER" id="PTHR34773">
    <property type="entry name" value="FLAGELLAR SECRETION CHAPERONE FLIS"/>
    <property type="match status" value="1"/>
</dbReference>
<protein>
    <recommendedName>
        <fullName evidence="6">Flagellar secretion chaperone FliS</fullName>
    </recommendedName>
</protein>
<evidence type="ECO:0000256" key="2">
    <source>
        <dbReference type="ARBA" id="ARBA00008787"/>
    </source>
</evidence>
<evidence type="ECO:0000256" key="3">
    <source>
        <dbReference type="ARBA" id="ARBA00022490"/>
    </source>
</evidence>
<keyword evidence="7" id="KW-0282">Flagellum</keyword>
<dbReference type="PANTHER" id="PTHR34773:SF1">
    <property type="entry name" value="FLAGELLAR SECRETION CHAPERONE FLIS"/>
    <property type="match status" value="1"/>
</dbReference>
<accession>A0A2X0VPN1</accession>
<keyword evidence="8" id="KW-1185">Reference proteome</keyword>
<keyword evidence="7" id="KW-0969">Cilium</keyword>
<dbReference type="GO" id="GO:0071973">
    <property type="term" value="P:bacterial-type flagellum-dependent cell motility"/>
    <property type="evidence" value="ECO:0007669"/>
    <property type="project" value="TreeGrafter"/>
</dbReference>
<dbReference type="GO" id="GO:0005829">
    <property type="term" value="C:cytosol"/>
    <property type="evidence" value="ECO:0007669"/>
    <property type="project" value="UniProtKB-SubCell"/>
</dbReference>
<dbReference type="EMBL" id="UAPV01000001">
    <property type="protein sequence ID" value="SPT69710.1"/>
    <property type="molecule type" value="Genomic_DNA"/>
</dbReference>
<gene>
    <name evidence="7" type="primary">fliS_1</name>
    <name evidence="7" type="ORF">NCTC13093_01090</name>
</gene>
<evidence type="ECO:0000313" key="8">
    <source>
        <dbReference type="Proteomes" id="UP000250086"/>
    </source>
</evidence>
<evidence type="ECO:0000256" key="6">
    <source>
        <dbReference type="PIRNR" id="PIRNR039090"/>
    </source>
</evidence>
<keyword evidence="3 6" id="KW-0963">Cytoplasm</keyword>
<proteinExistence type="inferred from homology"/>
<reference evidence="7 8" key="1">
    <citation type="submission" date="2018-06" db="EMBL/GenBank/DDBJ databases">
        <authorList>
            <consortium name="Pathogen Informatics"/>
            <person name="Doyle S."/>
        </authorList>
    </citation>
    <scope>NUCLEOTIDE SEQUENCE [LARGE SCALE GENOMIC DNA]</scope>
    <source>
        <strain evidence="7 8">NCTC13093</strain>
    </source>
</reference>
<dbReference type="Proteomes" id="UP000250086">
    <property type="component" value="Unassembled WGS sequence"/>
</dbReference>
<name>A0A2X0VPN1_9GAMM</name>
<dbReference type="GO" id="GO:0044780">
    <property type="term" value="P:bacterial-type flagellum assembly"/>
    <property type="evidence" value="ECO:0007669"/>
    <property type="project" value="InterPro"/>
</dbReference>
<dbReference type="AlphaFoldDB" id="A0A2X0VPN1"/>
<evidence type="ECO:0000256" key="1">
    <source>
        <dbReference type="ARBA" id="ARBA00004514"/>
    </source>
</evidence>
<organism evidence="7 8">
    <name type="scientific">Anaerobiospirillum thomasii</name>
    <dbReference type="NCBI Taxonomy" id="179995"/>
    <lineage>
        <taxon>Bacteria</taxon>
        <taxon>Pseudomonadati</taxon>
        <taxon>Pseudomonadota</taxon>
        <taxon>Gammaproteobacteria</taxon>
        <taxon>Aeromonadales</taxon>
        <taxon>Succinivibrionaceae</taxon>
        <taxon>Anaerobiospirillum</taxon>
    </lineage>
</organism>
<keyword evidence="4 6" id="KW-1005">Bacterial flagellum biogenesis</keyword>
<dbReference type="InterPro" id="IPR036584">
    <property type="entry name" value="FliS_sf"/>
</dbReference>
<dbReference type="PIRSF" id="PIRSF039090">
    <property type="entry name" value="Flis"/>
    <property type="match status" value="1"/>
</dbReference>
<evidence type="ECO:0000256" key="4">
    <source>
        <dbReference type="ARBA" id="ARBA00022795"/>
    </source>
</evidence>
<keyword evidence="7" id="KW-0966">Cell projection</keyword>
<keyword evidence="5" id="KW-0143">Chaperone</keyword>
<dbReference type="InterPro" id="IPR003713">
    <property type="entry name" value="FliS"/>
</dbReference>
<sequence length="156" mass="17270">MFGINDLSAYKKTSVNAELSVADPYVITKMLYQGIFERLAQAKGAIARGDLAMKANRLSSATAILENLKDTLDFSQSKEIATNLKNIYNYMIHCIADAAIDLNEKPIDDALKVFMPIKEAWDKIPVAAQQQASAQRTNDAYHSEFNNTRSLAHGTI</sequence>
<dbReference type="NCBIfam" id="TIGR00208">
    <property type="entry name" value="fliS"/>
    <property type="match status" value="1"/>
</dbReference>
<dbReference type="Pfam" id="PF02561">
    <property type="entry name" value="FliS"/>
    <property type="match status" value="1"/>
</dbReference>
<dbReference type="OrthoDB" id="9792010at2"/>
<dbReference type="CDD" id="cd16098">
    <property type="entry name" value="FliS"/>
    <property type="match status" value="1"/>
</dbReference>
<comment type="subcellular location">
    <subcellularLocation>
        <location evidence="1 6">Cytoplasm</location>
        <location evidence="1 6">Cytosol</location>
    </subcellularLocation>
</comment>
<evidence type="ECO:0000313" key="7">
    <source>
        <dbReference type="EMBL" id="SPT69710.1"/>
    </source>
</evidence>
<evidence type="ECO:0000256" key="5">
    <source>
        <dbReference type="ARBA" id="ARBA00023186"/>
    </source>
</evidence>
<comment type="similarity">
    <text evidence="2 6">Belongs to the FliS family.</text>
</comment>